<dbReference type="Proteomes" id="UP001498476">
    <property type="component" value="Unassembled WGS sequence"/>
</dbReference>
<gene>
    <name evidence="2" type="ORF">QQX98_007406</name>
</gene>
<comment type="caution">
    <text evidence="2">The sequence shown here is derived from an EMBL/GenBank/DDBJ whole genome shotgun (WGS) entry which is preliminary data.</text>
</comment>
<keyword evidence="3" id="KW-1185">Reference proteome</keyword>
<accession>A0ABR1GY58</accession>
<name>A0ABR1GY58_9HYPO</name>
<proteinExistence type="predicted"/>
<sequence>MIRPRWLAHAKAPSLVAASRARCLNLFPWLHHTSTSDDKSTTVPGPASTETSAETTSTTTTKKPKPNPKDGPPPWRKKKPFGPIEDILLPHELAARTRARDNLGRRIVLPKISKVASPEKSQMLVVEGLSPSLRSNDFSRLAARDISDWKSGVNEVHQERDPWTLEPLGNYRISFASHAAVRVYQAKLDRVFRVAHIKMHSTNGLWTAAVPPHLRSSEASPEEEEAAFTIAPGSVSPHAGRLQAEFSRIKGKWPWQLLMGKLIKESGFTVEPAVVLLNLHPSTLSAKDLQAFIDEDGQARNEPWATSKPYHLATSLYEDQKMLTRGSTRVALPQVHAFRQKVRNRFVIICESPDVAWRFIRSWNQRTLTKEIEGQIQRTVLTASFIEV</sequence>
<feature type="region of interest" description="Disordered" evidence="1">
    <location>
        <begin position="34"/>
        <end position="81"/>
    </location>
</feature>
<evidence type="ECO:0000256" key="1">
    <source>
        <dbReference type="SAM" id="MobiDB-lite"/>
    </source>
</evidence>
<evidence type="ECO:0000313" key="2">
    <source>
        <dbReference type="EMBL" id="KAK7413692.1"/>
    </source>
</evidence>
<dbReference type="EMBL" id="JAZAVJ010000121">
    <property type="protein sequence ID" value="KAK7413692.1"/>
    <property type="molecule type" value="Genomic_DNA"/>
</dbReference>
<reference evidence="2 3" key="1">
    <citation type="journal article" date="2025" name="Microbiol. Resour. Announc.">
        <title>Draft genome sequences for Neonectria magnoliae and Neonectria punicea, canker pathogens of Liriodendron tulipifera and Acer saccharum in West Virginia.</title>
        <authorList>
            <person name="Petronek H.M."/>
            <person name="Kasson M.T."/>
            <person name="Metheny A.M."/>
            <person name="Stauder C.M."/>
            <person name="Lovett B."/>
            <person name="Lynch S.C."/>
            <person name="Garnas J.R."/>
            <person name="Kasson L.R."/>
            <person name="Stajich J.E."/>
        </authorList>
    </citation>
    <scope>NUCLEOTIDE SEQUENCE [LARGE SCALE GENOMIC DNA]</scope>
    <source>
        <strain evidence="2 3">NRRL 64653</strain>
    </source>
</reference>
<evidence type="ECO:0000313" key="3">
    <source>
        <dbReference type="Proteomes" id="UP001498476"/>
    </source>
</evidence>
<protein>
    <submittedName>
        <fullName evidence="2">Uncharacterized protein</fullName>
    </submittedName>
</protein>
<feature type="compositionally biased region" description="Low complexity" evidence="1">
    <location>
        <begin position="46"/>
        <end position="61"/>
    </location>
</feature>
<organism evidence="2 3">
    <name type="scientific">Neonectria punicea</name>
    <dbReference type="NCBI Taxonomy" id="979145"/>
    <lineage>
        <taxon>Eukaryota</taxon>
        <taxon>Fungi</taxon>
        <taxon>Dikarya</taxon>
        <taxon>Ascomycota</taxon>
        <taxon>Pezizomycotina</taxon>
        <taxon>Sordariomycetes</taxon>
        <taxon>Hypocreomycetidae</taxon>
        <taxon>Hypocreales</taxon>
        <taxon>Nectriaceae</taxon>
        <taxon>Neonectria</taxon>
    </lineage>
</organism>